<keyword evidence="1" id="KW-0472">Membrane</keyword>
<protein>
    <submittedName>
        <fullName evidence="2">Uncharacterized protein</fullName>
    </submittedName>
</protein>
<keyword evidence="1" id="KW-0812">Transmembrane</keyword>
<reference evidence="2 3" key="1">
    <citation type="submission" date="2016-01" db="EMBL/GenBank/DDBJ databases">
        <title>Draft Genome Sequences of Seven Thermophilic Sporeformers Isolated from Foods.</title>
        <authorList>
            <person name="Berendsen E.M."/>
            <person name="Wells-Bennik M.H."/>
            <person name="Krawcyk A.O."/>
            <person name="De Jong A."/>
            <person name="Holsappel S."/>
            <person name="Eijlander R.T."/>
            <person name="Kuipers O.P."/>
        </authorList>
    </citation>
    <scope>NUCLEOTIDE SEQUENCE [LARGE SCALE GENOMIC DNA]</scope>
    <source>
        <strain evidence="2 3">B4135</strain>
    </source>
</reference>
<keyword evidence="1" id="KW-1133">Transmembrane helix</keyword>
<evidence type="ECO:0000313" key="3">
    <source>
        <dbReference type="Proteomes" id="UP000075683"/>
    </source>
</evidence>
<dbReference type="EMBL" id="LQYT01000049">
    <property type="protein sequence ID" value="KYD18612.1"/>
    <property type="molecule type" value="Genomic_DNA"/>
</dbReference>
<proteinExistence type="predicted"/>
<dbReference type="Proteomes" id="UP000075683">
    <property type="component" value="Unassembled WGS sequence"/>
</dbReference>
<name>A0A150M2Y7_9BACI</name>
<sequence length="47" mass="5694">MLLIFSQKINICFKSIIALFPKIFNIPASIFFPFFRKRHRPSYYLLL</sequence>
<evidence type="ECO:0000256" key="1">
    <source>
        <dbReference type="SAM" id="Phobius"/>
    </source>
</evidence>
<evidence type="ECO:0000313" key="2">
    <source>
        <dbReference type="EMBL" id="KYD18612.1"/>
    </source>
</evidence>
<gene>
    <name evidence="2" type="ORF">B4135_2230</name>
</gene>
<dbReference type="AlphaFoldDB" id="A0A150M2Y7"/>
<dbReference type="STRING" id="301148.B4135_2230"/>
<comment type="caution">
    <text evidence="2">The sequence shown here is derived from an EMBL/GenBank/DDBJ whole genome shotgun (WGS) entry which is preliminary data.</text>
</comment>
<organism evidence="2 3">
    <name type="scientific">Caldibacillus debilis</name>
    <dbReference type="NCBI Taxonomy" id="301148"/>
    <lineage>
        <taxon>Bacteria</taxon>
        <taxon>Bacillati</taxon>
        <taxon>Bacillota</taxon>
        <taxon>Bacilli</taxon>
        <taxon>Bacillales</taxon>
        <taxon>Bacillaceae</taxon>
        <taxon>Caldibacillus</taxon>
    </lineage>
</organism>
<accession>A0A150M2Y7</accession>
<feature type="transmembrane region" description="Helical" evidence="1">
    <location>
        <begin position="12"/>
        <end position="35"/>
    </location>
</feature>